<dbReference type="EMBL" id="JAPEIS010000006">
    <property type="protein sequence ID" value="KAJ8065793.1"/>
    <property type="molecule type" value="Genomic_DNA"/>
</dbReference>
<feature type="region of interest" description="Disordered" evidence="1">
    <location>
        <begin position="1"/>
        <end position="56"/>
    </location>
</feature>
<accession>A0A9X0DM92</accession>
<evidence type="ECO:0000313" key="2">
    <source>
        <dbReference type="EMBL" id="KAJ8065793.1"/>
    </source>
</evidence>
<gene>
    <name evidence="2" type="ORF">OCU04_006456</name>
</gene>
<evidence type="ECO:0000256" key="1">
    <source>
        <dbReference type="SAM" id="MobiDB-lite"/>
    </source>
</evidence>
<dbReference type="AlphaFoldDB" id="A0A9X0DM92"/>
<organism evidence="2 3">
    <name type="scientific">Sclerotinia nivalis</name>
    <dbReference type="NCBI Taxonomy" id="352851"/>
    <lineage>
        <taxon>Eukaryota</taxon>
        <taxon>Fungi</taxon>
        <taxon>Dikarya</taxon>
        <taxon>Ascomycota</taxon>
        <taxon>Pezizomycotina</taxon>
        <taxon>Leotiomycetes</taxon>
        <taxon>Helotiales</taxon>
        <taxon>Sclerotiniaceae</taxon>
        <taxon>Sclerotinia</taxon>
    </lineage>
</organism>
<name>A0A9X0DM92_9HELO</name>
<proteinExistence type="predicted"/>
<comment type="caution">
    <text evidence="2">The sequence shown here is derived from an EMBL/GenBank/DDBJ whole genome shotgun (WGS) entry which is preliminary data.</text>
</comment>
<reference evidence="2" key="1">
    <citation type="submission" date="2022-11" db="EMBL/GenBank/DDBJ databases">
        <title>Genome Resource of Sclerotinia nivalis Strain SnTB1, a Plant Pathogen Isolated from American Ginseng.</title>
        <authorList>
            <person name="Fan S."/>
        </authorList>
    </citation>
    <scope>NUCLEOTIDE SEQUENCE</scope>
    <source>
        <strain evidence="2">SnTB1</strain>
    </source>
</reference>
<dbReference type="Proteomes" id="UP001152300">
    <property type="component" value="Unassembled WGS sequence"/>
</dbReference>
<protein>
    <submittedName>
        <fullName evidence="2">Uncharacterized protein</fullName>
    </submittedName>
</protein>
<dbReference type="OrthoDB" id="10476725at2759"/>
<evidence type="ECO:0000313" key="3">
    <source>
        <dbReference type="Proteomes" id="UP001152300"/>
    </source>
</evidence>
<keyword evidence="3" id="KW-1185">Reference proteome</keyword>
<sequence>MAPITRLAAAKEAAREARREARRAKKEARRAEQARTGLTITLPAGSGQNKATSPAPKISLAKQKVLATAENPTIMDEVEEEIDEWEIPASYILARTPEWKPLKILFNFSMKKMSGGV</sequence>